<organism evidence="2 3">
    <name type="scientific">Helianthus annuus</name>
    <name type="common">Common sunflower</name>
    <dbReference type="NCBI Taxonomy" id="4232"/>
    <lineage>
        <taxon>Eukaryota</taxon>
        <taxon>Viridiplantae</taxon>
        <taxon>Streptophyta</taxon>
        <taxon>Embryophyta</taxon>
        <taxon>Tracheophyta</taxon>
        <taxon>Spermatophyta</taxon>
        <taxon>Magnoliopsida</taxon>
        <taxon>eudicotyledons</taxon>
        <taxon>Gunneridae</taxon>
        <taxon>Pentapetalae</taxon>
        <taxon>asterids</taxon>
        <taxon>campanulids</taxon>
        <taxon>Asterales</taxon>
        <taxon>Asteraceae</taxon>
        <taxon>Asteroideae</taxon>
        <taxon>Heliantheae alliance</taxon>
        <taxon>Heliantheae</taxon>
        <taxon>Helianthus</taxon>
    </lineage>
</organism>
<dbReference type="EMBL" id="MNCJ02000324">
    <property type="protein sequence ID" value="KAF5791601.1"/>
    <property type="molecule type" value="Genomic_DNA"/>
</dbReference>
<gene>
    <name evidence="2" type="ORF">HannXRQ_Chr12g0373261</name>
    <name evidence="1" type="ORF">HanXRQr2_Chr09g0396641</name>
</gene>
<name>A0A251T675_HELAN</name>
<proteinExistence type="predicted"/>
<reference evidence="1" key="3">
    <citation type="submission" date="2020-06" db="EMBL/GenBank/DDBJ databases">
        <title>Helianthus annuus Genome sequencing and assembly Release 2.</title>
        <authorList>
            <person name="Gouzy J."/>
            <person name="Langlade N."/>
            <person name="Munos S."/>
        </authorList>
    </citation>
    <scope>NUCLEOTIDE SEQUENCE</scope>
    <source>
        <tissue evidence="1">Leaves</tissue>
    </source>
</reference>
<dbReference type="AlphaFoldDB" id="A0A251T675"/>
<accession>A0A251T675</accession>
<reference evidence="2" key="2">
    <citation type="submission" date="2017-02" db="EMBL/GenBank/DDBJ databases">
        <title>Sunflower complete genome.</title>
        <authorList>
            <person name="Langlade N."/>
            <person name="Munos S."/>
        </authorList>
    </citation>
    <scope>NUCLEOTIDE SEQUENCE [LARGE SCALE GENOMIC DNA]</scope>
    <source>
        <tissue evidence="2">Leaves</tissue>
    </source>
</reference>
<dbReference type="InParanoid" id="A0A251T675"/>
<keyword evidence="3" id="KW-1185">Reference proteome</keyword>
<dbReference type="Proteomes" id="UP000215914">
    <property type="component" value="Chromosome 12"/>
</dbReference>
<protein>
    <submittedName>
        <fullName evidence="2">Uncharacterized protein</fullName>
    </submittedName>
</protein>
<evidence type="ECO:0000313" key="1">
    <source>
        <dbReference type="EMBL" id="KAF5791601.1"/>
    </source>
</evidence>
<dbReference type="Gramene" id="mRNA:HanXRQr2_Chr09g0396641">
    <property type="protein sequence ID" value="mRNA:HanXRQr2_Chr09g0396641"/>
    <property type="gene ID" value="HanXRQr2_Chr09g0396641"/>
</dbReference>
<evidence type="ECO:0000313" key="3">
    <source>
        <dbReference type="Proteomes" id="UP000215914"/>
    </source>
</evidence>
<dbReference type="EMBL" id="CM007901">
    <property type="protein sequence ID" value="OTG05411.1"/>
    <property type="molecule type" value="Genomic_DNA"/>
</dbReference>
<reference evidence="1 3" key="1">
    <citation type="journal article" date="2017" name="Nature">
        <title>The sunflower genome provides insights into oil metabolism, flowering and Asterid evolution.</title>
        <authorList>
            <person name="Badouin H."/>
            <person name="Gouzy J."/>
            <person name="Grassa C.J."/>
            <person name="Murat F."/>
            <person name="Staton S.E."/>
            <person name="Cottret L."/>
            <person name="Lelandais-Briere C."/>
            <person name="Owens G.L."/>
            <person name="Carrere S."/>
            <person name="Mayjonade B."/>
            <person name="Legrand L."/>
            <person name="Gill N."/>
            <person name="Kane N.C."/>
            <person name="Bowers J.E."/>
            <person name="Hubner S."/>
            <person name="Bellec A."/>
            <person name="Berard A."/>
            <person name="Berges H."/>
            <person name="Blanchet N."/>
            <person name="Boniface M.C."/>
            <person name="Brunel D."/>
            <person name="Catrice O."/>
            <person name="Chaidir N."/>
            <person name="Claudel C."/>
            <person name="Donnadieu C."/>
            <person name="Faraut T."/>
            <person name="Fievet G."/>
            <person name="Helmstetter N."/>
            <person name="King M."/>
            <person name="Knapp S.J."/>
            <person name="Lai Z."/>
            <person name="Le Paslier M.C."/>
            <person name="Lippi Y."/>
            <person name="Lorenzon L."/>
            <person name="Mandel J.R."/>
            <person name="Marage G."/>
            <person name="Marchand G."/>
            <person name="Marquand E."/>
            <person name="Bret-Mestries E."/>
            <person name="Morien E."/>
            <person name="Nambeesan S."/>
            <person name="Nguyen T."/>
            <person name="Pegot-Espagnet P."/>
            <person name="Pouilly N."/>
            <person name="Raftis F."/>
            <person name="Sallet E."/>
            <person name="Schiex T."/>
            <person name="Thomas J."/>
            <person name="Vandecasteele C."/>
            <person name="Vares D."/>
            <person name="Vear F."/>
            <person name="Vautrin S."/>
            <person name="Crespi M."/>
            <person name="Mangin B."/>
            <person name="Burke J.M."/>
            <person name="Salse J."/>
            <person name="Munos S."/>
            <person name="Vincourt P."/>
            <person name="Rieseberg L.H."/>
            <person name="Langlade N.B."/>
        </authorList>
    </citation>
    <scope>NUCLEOTIDE SEQUENCE [LARGE SCALE GENOMIC DNA]</scope>
    <source>
        <strain evidence="3">cv. SF193</strain>
        <tissue evidence="1">Leaves</tissue>
    </source>
</reference>
<sequence length="70" mass="8062">MSSSSVFDQFSQNEELLHKIIIFISGVLLRYRGTRLISRLSSARKNLHAYNPVCGVLYTLLDNRHHWTTG</sequence>
<evidence type="ECO:0000313" key="2">
    <source>
        <dbReference type="EMBL" id="OTG05411.1"/>
    </source>
</evidence>